<dbReference type="AlphaFoldDB" id="A0A1I4GKE0"/>
<sequence length="108" mass="11704">MAIDRNAGAASVNCPARCVMHGTPDHSVIWHVSESVLLTLPGSEPLRRTSMQVRAAQYLPDGATWEPAVELAHHVGDRYRVDHLTPVGARRVAELLLPAADHAEYGCS</sequence>
<keyword evidence="2" id="KW-1185">Reference proteome</keyword>
<organism evidence="1 2">
    <name type="scientific">Geodermatophilus ruber</name>
    <dbReference type="NCBI Taxonomy" id="504800"/>
    <lineage>
        <taxon>Bacteria</taxon>
        <taxon>Bacillati</taxon>
        <taxon>Actinomycetota</taxon>
        <taxon>Actinomycetes</taxon>
        <taxon>Geodermatophilales</taxon>
        <taxon>Geodermatophilaceae</taxon>
        <taxon>Geodermatophilus</taxon>
    </lineage>
</organism>
<dbReference type="InterPro" id="IPR054202">
    <property type="entry name" value="DUF6907"/>
</dbReference>
<dbReference type="InParanoid" id="A0A1I4GKE0"/>
<dbReference type="Pfam" id="PF21848">
    <property type="entry name" value="DUF6907"/>
    <property type="match status" value="1"/>
</dbReference>
<name>A0A1I4GKE0_9ACTN</name>
<dbReference type="EMBL" id="FOSW01000009">
    <property type="protein sequence ID" value="SFL29943.1"/>
    <property type="molecule type" value="Genomic_DNA"/>
</dbReference>
<dbReference type="RefSeq" id="WP_177212805.1">
    <property type="nucleotide sequence ID" value="NZ_FOSW01000009.1"/>
</dbReference>
<proteinExistence type="predicted"/>
<accession>A0A1I4GKE0</accession>
<dbReference type="Proteomes" id="UP000199152">
    <property type="component" value="Unassembled WGS sequence"/>
</dbReference>
<dbReference type="STRING" id="504800.SAMN04488085_10931"/>
<evidence type="ECO:0000313" key="1">
    <source>
        <dbReference type="EMBL" id="SFL29943.1"/>
    </source>
</evidence>
<protein>
    <submittedName>
        <fullName evidence="1">Uncharacterized protein</fullName>
    </submittedName>
</protein>
<gene>
    <name evidence="1" type="ORF">SAMN04488085_10931</name>
</gene>
<evidence type="ECO:0000313" key="2">
    <source>
        <dbReference type="Proteomes" id="UP000199152"/>
    </source>
</evidence>
<reference evidence="1 2" key="1">
    <citation type="submission" date="2016-10" db="EMBL/GenBank/DDBJ databases">
        <authorList>
            <person name="de Groot N.N."/>
        </authorList>
    </citation>
    <scope>NUCLEOTIDE SEQUENCE [LARGE SCALE GENOMIC DNA]</scope>
    <source>
        <strain evidence="1 2">DSM 45317</strain>
    </source>
</reference>